<feature type="transmembrane region" description="Helical" evidence="6">
    <location>
        <begin position="163"/>
        <end position="183"/>
    </location>
</feature>
<reference evidence="7 8" key="1">
    <citation type="submission" date="2015-04" db="EMBL/GenBank/DDBJ databases">
        <title>Complete genome sequence of Schizopora paradoxa KUC8140, a cosmopolitan wood degrader in East Asia.</title>
        <authorList>
            <consortium name="DOE Joint Genome Institute"/>
            <person name="Min B."/>
            <person name="Park H."/>
            <person name="Jang Y."/>
            <person name="Kim J.-J."/>
            <person name="Kim K.H."/>
            <person name="Pangilinan J."/>
            <person name="Lipzen A."/>
            <person name="Riley R."/>
            <person name="Grigoriev I.V."/>
            <person name="Spatafora J.W."/>
            <person name="Choi I.-G."/>
        </authorList>
    </citation>
    <scope>NUCLEOTIDE SEQUENCE [LARGE SCALE GENOMIC DNA]</scope>
    <source>
        <strain evidence="7 8">KUC8140</strain>
    </source>
</reference>
<evidence type="ECO:0000256" key="3">
    <source>
        <dbReference type="ARBA" id="ARBA00022989"/>
    </source>
</evidence>
<dbReference type="STRING" id="27342.A0A0H2S580"/>
<dbReference type="InterPro" id="IPR006603">
    <property type="entry name" value="PQ-loop_rpt"/>
</dbReference>
<dbReference type="PANTHER" id="PTHR16201:SF37">
    <property type="entry name" value="PQ-LOOP REPEAT-CONTAINING PROTEIN"/>
    <property type="match status" value="1"/>
</dbReference>
<dbReference type="GO" id="GO:0016020">
    <property type="term" value="C:membrane"/>
    <property type="evidence" value="ECO:0007669"/>
    <property type="project" value="UniProtKB-SubCell"/>
</dbReference>
<feature type="region of interest" description="Disordered" evidence="5">
    <location>
        <begin position="227"/>
        <end position="256"/>
    </location>
</feature>
<feature type="transmembrane region" description="Helical" evidence="6">
    <location>
        <begin position="189"/>
        <end position="212"/>
    </location>
</feature>
<organism evidence="7 8">
    <name type="scientific">Schizopora paradoxa</name>
    <dbReference type="NCBI Taxonomy" id="27342"/>
    <lineage>
        <taxon>Eukaryota</taxon>
        <taxon>Fungi</taxon>
        <taxon>Dikarya</taxon>
        <taxon>Basidiomycota</taxon>
        <taxon>Agaricomycotina</taxon>
        <taxon>Agaricomycetes</taxon>
        <taxon>Hymenochaetales</taxon>
        <taxon>Schizoporaceae</taxon>
        <taxon>Schizopora</taxon>
    </lineage>
</organism>
<dbReference type="Pfam" id="PF04193">
    <property type="entry name" value="PQ-loop"/>
    <property type="match status" value="2"/>
</dbReference>
<dbReference type="FunCoup" id="A0A0H2S580">
    <property type="interactions" value="3"/>
</dbReference>
<dbReference type="InterPro" id="IPR051415">
    <property type="entry name" value="LAAT-1"/>
</dbReference>
<accession>A0A0H2S580</accession>
<keyword evidence="8" id="KW-1185">Reference proteome</keyword>
<name>A0A0H2S580_9AGAM</name>
<dbReference type="PANTHER" id="PTHR16201">
    <property type="entry name" value="SEVEN TRANSMEMBRANE PROTEIN 1-RELATED"/>
    <property type="match status" value="1"/>
</dbReference>
<evidence type="ECO:0000256" key="4">
    <source>
        <dbReference type="ARBA" id="ARBA00023136"/>
    </source>
</evidence>
<feature type="transmembrane region" description="Helical" evidence="6">
    <location>
        <begin position="94"/>
        <end position="119"/>
    </location>
</feature>
<keyword evidence="2 6" id="KW-0812">Transmembrane</keyword>
<dbReference type="Proteomes" id="UP000053477">
    <property type="component" value="Unassembled WGS sequence"/>
</dbReference>
<keyword evidence="3 6" id="KW-1133">Transmembrane helix</keyword>
<protein>
    <submittedName>
        <fullName evidence="7">PQ-loop-domain-containing protein</fullName>
    </submittedName>
</protein>
<proteinExistence type="predicted"/>
<dbReference type="OrthoDB" id="407617at2759"/>
<keyword evidence="4 6" id="KW-0472">Membrane</keyword>
<feature type="transmembrane region" description="Helical" evidence="6">
    <location>
        <begin position="39"/>
        <end position="57"/>
    </location>
</feature>
<dbReference type="AlphaFoldDB" id="A0A0H2S580"/>
<evidence type="ECO:0000256" key="2">
    <source>
        <dbReference type="ARBA" id="ARBA00022692"/>
    </source>
</evidence>
<feature type="transmembrane region" description="Helical" evidence="6">
    <location>
        <begin position="6"/>
        <end position="27"/>
    </location>
</feature>
<feature type="transmembrane region" description="Helical" evidence="6">
    <location>
        <begin position="131"/>
        <end position="151"/>
    </location>
</feature>
<sequence length="256" mass="28061">MRSNPAAENVLGTIGTICWTIQILPQIWKSWREKATEGLSPWLMFLWGVAAVFLAVYNVTQDLNVPLIVQPQIFGTLAFVSWSQCIYYDMRKPLRYALACLALSLAIFAGFEAGMVFAVKSAVNKGNHAPVTFFGVATSVVLSAGLLPQYLEIYRLGEVKGISIPFMTVDLLGGVFSALSLVFKSKFDVLAGVAYSLVVVLDAVVVLLALILNPIARRRRARLENTTSNGESRFITHMETGPPQQVPEAVRETPIP</sequence>
<evidence type="ECO:0000313" key="8">
    <source>
        <dbReference type="Proteomes" id="UP000053477"/>
    </source>
</evidence>
<evidence type="ECO:0000256" key="6">
    <source>
        <dbReference type="SAM" id="Phobius"/>
    </source>
</evidence>
<gene>
    <name evidence="7" type="ORF">SCHPADRAFT_935672</name>
</gene>
<evidence type="ECO:0000313" key="7">
    <source>
        <dbReference type="EMBL" id="KLO19084.1"/>
    </source>
</evidence>
<dbReference type="InParanoid" id="A0A0H2S580"/>
<comment type="subcellular location">
    <subcellularLocation>
        <location evidence="1">Membrane</location>
        <topology evidence="1">Multi-pass membrane protein</topology>
    </subcellularLocation>
</comment>
<evidence type="ECO:0000256" key="5">
    <source>
        <dbReference type="SAM" id="MobiDB-lite"/>
    </source>
</evidence>
<dbReference type="SMART" id="SM00679">
    <property type="entry name" value="CTNS"/>
    <property type="match status" value="2"/>
</dbReference>
<dbReference type="Gene3D" id="1.20.1280.290">
    <property type="match status" value="2"/>
</dbReference>
<evidence type="ECO:0000256" key="1">
    <source>
        <dbReference type="ARBA" id="ARBA00004141"/>
    </source>
</evidence>
<dbReference type="EMBL" id="KQ085889">
    <property type="protein sequence ID" value="KLO19084.1"/>
    <property type="molecule type" value="Genomic_DNA"/>
</dbReference>